<feature type="transmembrane region" description="Helical" evidence="2">
    <location>
        <begin position="95"/>
        <end position="116"/>
    </location>
</feature>
<feature type="compositionally biased region" description="Basic and acidic residues" evidence="1">
    <location>
        <begin position="19"/>
        <end position="31"/>
    </location>
</feature>
<dbReference type="InterPro" id="IPR058489">
    <property type="entry name" value="DUF8176"/>
</dbReference>
<keyword evidence="5" id="KW-1185">Reference proteome</keyword>
<evidence type="ECO:0000259" key="3">
    <source>
        <dbReference type="Pfam" id="PF26527"/>
    </source>
</evidence>
<dbReference type="EMBL" id="JAMTCG010000002">
    <property type="protein sequence ID" value="MCP2159963.1"/>
    <property type="molecule type" value="Genomic_DNA"/>
</dbReference>
<feature type="domain" description="DUF8176" evidence="3">
    <location>
        <begin position="128"/>
        <end position="249"/>
    </location>
</feature>
<evidence type="ECO:0000256" key="2">
    <source>
        <dbReference type="SAM" id="Phobius"/>
    </source>
</evidence>
<comment type="caution">
    <text evidence="4">The sequence shown here is derived from an EMBL/GenBank/DDBJ whole genome shotgun (WGS) entry which is preliminary data.</text>
</comment>
<protein>
    <recommendedName>
        <fullName evidence="3">DUF8176 domain-containing protein</fullName>
    </recommendedName>
</protein>
<proteinExistence type="predicted"/>
<accession>A0ABT1H0B2</accession>
<organism evidence="4 5">
    <name type="scientific">Williamsia serinedens</name>
    <dbReference type="NCBI Taxonomy" id="391736"/>
    <lineage>
        <taxon>Bacteria</taxon>
        <taxon>Bacillati</taxon>
        <taxon>Actinomycetota</taxon>
        <taxon>Actinomycetes</taxon>
        <taxon>Mycobacteriales</taxon>
        <taxon>Nocardiaceae</taxon>
        <taxon>Williamsia</taxon>
    </lineage>
</organism>
<feature type="region of interest" description="Disordered" evidence="1">
    <location>
        <begin position="1"/>
        <end position="68"/>
    </location>
</feature>
<gene>
    <name evidence="4" type="ORF">LX12_001142</name>
</gene>
<evidence type="ECO:0000256" key="1">
    <source>
        <dbReference type="SAM" id="MobiDB-lite"/>
    </source>
</evidence>
<name>A0ABT1H0B2_9NOCA</name>
<keyword evidence="2" id="KW-0812">Transmembrane</keyword>
<keyword evidence="2" id="KW-1133">Transmembrane helix</keyword>
<dbReference type="RefSeq" id="WP_253653551.1">
    <property type="nucleotide sequence ID" value="NZ_BAAAOE010000001.1"/>
</dbReference>
<reference evidence="4 5" key="1">
    <citation type="submission" date="2022-06" db="EMBL/GenBank/DDBJ databases">
        <title>Genomic Encyclopedia of Archaeal and Bacterial Type Strains, Phase II (KMG-II): from individual species to whole genera.</title>
        <authorList>
            <person name="Goeker M."/>
        </authorList>
    </citation>
    <scope>NUCLEOTIDE SEQUENCE [LARGE SCALE GENOMIC DNA]</scope>
    <source>
        <strain evidence="4 5">DSM 45037</strain>
    </source>
</reference>
<sequence length="255" mass="26761">MTNSPDRPTQDEPDSPDEQPNRPEQPERPEPPRASLPEPPWFAMREPEPPRGSPEAPPLAAAEYRSPESWSAGLEQLAVAGRERARTSRRRPTRLLVAAVVLVVVAVAAGVTVFLVHGDSSTSAARVPFCDPGTRGDATTIAGGQDPTTPVGAVAAFLKAAVTDRSVAGARATMSTGAVTPSTDELQTWISALPASTDGWCATVTTTESTARLLVDVRIRTADGVGTVARQDSVYVSSPSPDRWTLDAIVGASTS</sequence>
<dbReference type="Pfam" id="PF26527">
    <property type="entry name" value="DUF8176"/>
    <property type="match status" value="1"/>
</dbReference>
<keyword evidence="2" id="KW-0472">Membrane</keyword>
<dbReference type="Proteomes" id="UP001205740">
    <property type="component" value="Unassembled WGS sequence"/>
</dbReference>
<evidence type="ECO:0000313" key="4">
    <source>
        <dbReference type="EMBL" id="MCP2159963.1"/>
    </source>
</evidence>
<evidence type="ECO:0000313" key="5">
    <source>
        <dbReference type="Proteomes" id="UP001205740"/>
    </source>
</evidence>